<organism evidence="6 7">
    <name type="scientific">Natronolimnohabitans innermongolicus JCM 12255</name>
    <dbReference type="NCBI Taxonomy" id="1227499"/>
    <lineage>
        <taxon>Archaea</taxon>
        <taxon>Methanobacteriati</taxon>
        <taxon>Methanobacteriota</taxon>
        <taxon>Stenosarchaea group</taxon>
        <taxon>Halobacteria</taxon>
        <taxon>Halobacteriales</taxon>
        <taxon>Natrialbaceae</taxon>
        <taxon>Natronolimnohabitans</taxon>
    </lineage>
</organism>
<dbReference type="EMBL" id="AOHZ01000109">
    <property type="protein sequence ID" value="ELY48762.1"/>
    <property type="molecule type" value="Genomic_DNA"/>
</dbReference>
<keyword evidence="6" id="KW-0132">Cell division</keyword>
<dbReference type="GO" id="GO:0006260">
    <property type="term" value="P:DNA replication"/>
    <property type="evidence" value="ECO:0007669"/>
    <property type="project" value="UniProtKB-KW"/>
</dbReference>
<dbReference type="InterPro" id="IPR036388">
    <property type="entry name" value="WH-like_DNA-bd_sf"/>
</dbReference>
<comment type="caution">
    <text evidence="6">The sequence shown here is derived from an EMBL/GenBank/DDBJ whole genome shotgun (WGS) entry which is preliminary data.</text>
</comment>
<keyword evidence="4" id="KW-0067">ATP-binding</keyword>
<dbReference type="Pfam" id="PF09079">
    <property type="entry name" value="WHD_Cdc6"/>
    <property type="match status" value="1"/>
</dbReference>
<evidence type="ECO:0000256" key="1">
    <source>
        <dbReference type="ARBA" id="ARBA00006184"/>
    </source>
</evidence>
<evidence type="ECO:0000256" key="4">
    <source>
        <dbReference type="ARBA" id="ARBA00022840"/>
    </source>
</evidence>
<dbReference type="AlphaFoldDB" id="L9WHD1"/>
<keyword evidence="2" id="KW-0235">DNA replication</keyword>
<evidence type="ECO:0000313" key="6">
    <source>
        <dbReference type="EMBL" id="ELY48762.1"/>
    </source>
</evidence>
<sequence length="65" mass="7448">MRDHLGELSMLGIATWVERNKGEAGGRYYEYSLDTSPDLLLEALEETVDRVGMTEAIQKRLTRDF</sequence>
<dbReference type="GO" id="GO:0051301">
    <property type="term" value="P:cell division"/>
    <property type="evidence" value="ECO:0007669"/>
    <property type="project" value="UniProtKB-KW"/>
</dbReference>
<keyword evidence="7" id="KW-1185">Reference proteome</keyword>
<protein>
    <submittedName>
        <fullName evidence="6">Cell division control protein 6</fullName>
    </submittedName>
</protein>
<dbReference type="Gene3D" id="1.10.10.10">
    <property type="entry name" value="Winged helix-like DNA-binding domain superfamily/Winged helix DNA-binding domain"/>
    <property type="match status" value="1"/>
</dbReference>
<gene>
    <name evidence="6" type="ORF">C493_21791</name>
</gene>
<dbReference type="Proteomes" id="UP000011602">
    <property type="component" value="Unassembled WGS sequence"/>
</dbReference>
<keyword evidence="3" id="KW-0547">Nucleotide-binding</keyword>
<dbReference type="STRING" id="1227499.C493_21791"/>
<dbReference type="GO" id="GO:0005524">
    <property type="term" value="F:ATP binding"/>
    <property type="evidence" value="ECO:0007669"/>
    <property type="project" value="UniProtKB-KW"/>
</dbReference>
<name>L9WHD1_9EURY</name>
<dbReference type="SUPFAM" id="SSF46785">
    <property type="entry name" value="Winged helix' DNA-binding domain"/>
    <property type="match status" value="1"/>
</dbReference>
<dbReference type="eggNOG" id="arCOG00467">
    <property type="taxonomic scope" value="Archaea"/>
</dbReference>
<comment type="similarity">
    <text evidence="1">Belongs to the CDC6/cdc18 family.</text>
</comment>
<dbReference type="InterPro" id="IPR015163">
    <property type="entry name" value="Cdc6_C"/>
</dbReference>
<feature type="domain" description="Cdc6 C-terminal" evidence="5">
    <location>
        <begin position="2"/>
        <end position="43"/>
    </location>
</feature>
<proteinExistence type="inferred from homology"/>
<keyword evidence="6" id="KW-0131">Cell cycle</keyword>
<dbReference type="InterPro" id="IPR036390">
    <property type="entry name" value="WH_DNA-bd_sf"/>
</dbReference>
<reference evidence="6 7" key="1">
    <citation type="journal article" date="2014" name="PLoS Genet.">
        <title>Phylogenetically driven sequencing of extremely halophilic archaea reveals strategies for static and dynamic osmo-response.</title>
        <authorList>
            <person name="Becker E.A."/>
            <person name="Seitzer P.M."/>
            <person name="Tritt A."/>
            <person name="Larsen D."/>
            <person name="Krusor M."/>
            <person name="Yao A.I."/>
            <person name="Wu D."/>
            <person name="Madern D."/>
            <person name="Eisen J.A."/>
            <person name="Darling A.E."/>
            <person name="Facciotti M.T."/>
        </authorList>
    </citation>
    <scope>NUCLEOTIDE SEQUENCE [LARGE SCALE GENOMIC DNA]</scope>
    <source>
        <strain evidence="6 7">JCM 12255</strain>
    </source>
</reference>
<evidence type="ECO:0000313" key="7">
    <source>
        <dbReference type="Proteomes" id="UP000011602"/>
    </source>
</evidence>
<evidence type="ECO:0000256" key="3">
    <source>
        <dbReference type="ARBA" id="ARBA00022741"/>
    </source>
</evidence>
<accession>L9WHD1</accession>
<evidence type="ECO:0000256" key="2">
    <source>
        <dbReference type="ARBA" id="ARBA00022705"/>
    </source>
</evidence>
<evidence type="ECO:0000259" key="5">
    <source>
        <dbReference type="Pfam" id="PF09079"/>
    </source>
</evidence>